<dbReference type="AlphaFoldDB" id="X1NRY8"/>
<dbReference type="EMBL" id="BARV01013327">
    <property type="protein sequence ID" value="GAI21429.1"/>
    <property type="molecule type" value="Genomic_DNA"/>
</dbReference>
<protein>
    <submittedName>
        <fullName evidence="1">Uncharacterized protein</fullName>
    </submittedName>
</protein>
<comment type="caution">
    <text evidence="1">The sequence shown here is derived from an EMBL/GenBank/DDBJ whole genome shotgun (WGS) entry which is preliminary data.</text>
</comment>
<evidence type="ECO:0000313" key="1">
    <source>
        <dbReference type="EMBL" id="GAI21429.1"/>
    </source>
</evidence>
<accession>X1NRY8</accession>
<gene>
    <name evidence="1" type="ORF">S06H3_24140</name>
</gene>
<sequence>MFFIRKIDWKVDGKRYKWFFYKTTVVMKNVGRVNLVILRERVLTVGCAVF</sequence>
<proteinExistence type="predicted"/>
<name>X1NRY8_9ZZZZ</name>
<organism evidence="1">
    <name type="scientific">marine sediment metagenome</name>
    <dbReference type="NCBI Taxonomy" id="412755"/>
    <lineage>
        <taxon>unclassified sequences</taxon>
        <taxon>metagenomes</taxon>
        <taxon>ecological metagenomes</taxon>
    </lineage>
</organism>
<reference evidence="1" key="1">
    <citation type="journal article" date="2014" name="Front. Microbiol.">
        <title>High frequency of phylogenetically diverse reductive dehalogenase-homologous genes in deep subseafloor sedimentary metagenomes.</title>
        <authorList>
            <person name="Kawai M."/>
            <person name="Futagami T."/>
            <person name="Toyoda A."/>
            <person name="Takaki Y."/>
            <person name="Nishi S."/>
            <person name="Hori S."/>
            <person name="Arai W."/>
            <person name="Tsubouchi T."/>
            <person name="Morono Y."/>
            <person name="Uchiyama I."/>
            <person name="Ito T."/>
            <person name="Fujiyama A."/>
            <person name="Inagaki F."/>
            <person name="Takami H."/>
        </authorList>
    </citation>
    <scope>NUCLEOTIDE SEQUENCE</scope>
    <source>
        <strain evidence="1">Expedition CK06-06</strain>
    </source>
</reference>